<sequence>MKATIQYQSNTYVIDLSQPLDISIPLRATINNVNAWYIGEPKIEPVKTREWIGSVKAGGAVNFNNIYFNPHAHGTHTECIGHITEEFHSINKNLKQFFFTAELISVAPENYMKDTVISRQQIEVLLKGKTPEALVIRTLPNTKGKKSRHYSETNWTYLTEEAMVFIREIGVKHLLIDLPSVDREHDGGKLTSHKAFWDFDGERRMDCTITELIYVKNKIEDGSFLLNLQIAPFVNDATPSKPLLYKLIE</sequence>
<dbReference type="Gene3D" id="3.50.30.50">
    <property type="entry name" value="Putative cyclase"/>
    <property type="match status" value="1"/>
</dbReference>
<proteinExistence type="predicted"/>
<dbReference type="OrthoDB" id="9814192at2"/>
<evidence type="ECO:0000313" key="2">
    <source>
        <dbReference type="Proteomes" id="UP000289792"/>
    </source>
</evidence>
<gene>
    <name evidence="1" type="ORF">ESZ48_18760</name>
</gene>
<dbReference type="InterPro" id="IPR007325">
    <property type="entry name" value="KFase/CYL"/>
</dbReference>
<dbReference type="EMBL" id="SDDZ01000021">
    <property type="protein sequence ID" value="RXJ43786.1"/>
    <property type="molecule type" value="Genomic_DNA"/>
</dbReference>
<accession>A0A4Q0XB79</accession>
<dbReference type="RefSeq" id="WP_129019044.1">
    <property type="nucleotide sequence ID" value="NZ_SDDZ01000021.1"/>
</dbReference>
<protein>
    <submittedName>
        <fullName evidence="1">Cyclase family protein</fullName>
    </submittedName>
</protein>
<name>A0A4Q0XB79_9FLAO</name>
<dbReference type="SUPFAM" id="SSF102198">
    <property type="entry name" value="Putative cyclase"/>
    <property type="match status" value="1"/>
</dbReference>
<dbReference type="InterPro" id="IPR037175">
    <property type="entry name" value="KFase_sf"/>
</dbReference>
<comment type="caution">
    <text evidence="1">The sequence shown here is derived from an EMBL/GenBank/DDBJ whole genome shotgun (WGS) entry which is preliminary data.</text>
</comment>
<dbReference type="GO" id="GO:0019441">
    <property type="term" value="P:L-tryptophan catabolic process to kynurenine"/>
    <property type="evidence" value="ECO:0007669"/>
    <property type="project" value="InterPro"/>
</dbReference>
<evidence type="ECO:0000313" key="1">
    <source>
        <dbReference type="EMBL" id="RXJ43786.1"/>
    </source>
</evidence>
<organism evidence="1 2">
    <name type="scientific">Gelidibacter gilvus</name>
    <dbReference type="NCBI Taxonomy" id="59602"/>
    <lineage>
        <taxon>Bacteria</taxon>
        <taxon>Pseudomonadati</taxon>
        <taxon>Bacteroidota</taxon>
        <taxon>Flavobacteriia</taxon>
        <taxon>Flavobacteriales</taxon>
        <taxon>Flavobacteriaceae</taxon>
        <taxon>Gelidibacter</taxon>
    </lineage>
</organism>
<reference evidence="1 2" key="1">
    <citation type="submission" date="2019-01" db="EMBL/GenBank/DDBJ databases">
        <title>Genome sequence of the Antarctic species Gelidibacter gilvus ACAM 158(T).</title>
        <authorList>
            <person name="Bowman J.P."/>
        </authorList>
    </citation>
    <scope>NUCLEOTIDE SEQUENCE [LARGE SCALE GENOMIC DNA]</scope>
    <source>
        <strain evidence="1 2">IC158</strain>
    </source>
</reference>
<dbReference type="AlphaFoldDB" id="A0A4Q0XB79"/>
<keyword evidence="2" id="KW-1185">Reference proteome</keyword>
<dbReference type="Proteomes" id="UP000289792">
    <property type="component" value="Unassembled WGS sequence"/>
</dbReference>
<dbReference type="Pfam" id="PF04199">
    <property type="entry name" value="Cyclase"/>
    <property type="match status" value="1"/>
</dbReference>
<dbReference type="GO" id="GO:0004061">
    <property type="term" value="F:arylformamidase activity"/>
    <property type="evidence" value="ECO:0007669"/>
    <property type="project" value="InterPro"/>
</dbReference>